<dbReference type="HAMAP" id="MF_01077">
    <property type="entry name" value="RimP"/>
    <property type="match status" value="1"/>
</dbReference>
<dbReference type="CDD" id="cd01734">
    <property type="entry name" value="YlxS_C"/>
    <property type="match status" value="1"/>
</dbReference>
<dbReference type="AlphaFoldDB" id="A0A1C2FY52"/>
<dbReference type="OrthoDB" id="9805006at2"/>
<dbReference type="Proteomes" id="UP000253250">
    <property type="component" value="Unassembled WGS sequence"/>
</dbReference>
<evidence type="ECO:0000313" key="2">
    <source>
        <dbReference type="EMBL" id="RCN56472.1"/>
    </source>
</evidence>
<evidence type="ECO:0000313" key="3">
    <source>
        <dbReference type="Proteomes" id="UP000253250"/>
    </source>
</evidence>
<dbReference type="RefSeq" id="WP_065972060.1">
    <property type="nucleotide sequence ID" value="NZ_CP080624.1"/>
</dbReference>
<comment type="caution">
    <text evidence="2">The sequence shown here is derived from an EMBL/GenBank/DDBJ whole genome shotgun (WGS) entry which is preliminary data.</text>
</comment>
<keyword evidence="3" id="KW-1185">Reference proteome</keyword>
<comment type="similarity">
    <text evidence="1">Belongs to the RimP family.</text>
</comment>
<protein>
    <recommendedName>
        <fullName evidence="1">Ribosome maturation factor RimP</fullName>
    </recommendedName>
</protein>
<dbReference type="GO" id="GO:0005829">
    <property type="term" value="C:cytosol"/>
    <property type="evidence" value="ECO:0007669"/>
    <property type="project" value="TreeGrafter"/>
</dbReference>
<dbReference type="InterPro" id="IPR035956">
    <property type="entry name" value="RimP_N_sf"/>
</dbReference>
<proteinExistence type="inferred from homology"/>
<dbReference type="Pfam" id="PF02576">
    <property type="entry name" value="RimP_N"/>
    <property type="match status" value="1"/>
</dbReference>
<dbReference type="STRING" id="163359.A9R16_04165"/>
<dbReference type="InterPro" id="IPR036847">
    <property type="entry name" value="RimP_C_sf"/>
</dbReference>
<comment type="function">
    <text evidence="1">Required for maturation of 30S ribosomal subunits.</text>
</comment>
<keyword evidence="1" id="KW-0963">Cytoplasm</keyword>
<accession>A0A1C2FY52</accession>
<dbReference type="Gene3D" id="3.30.300.70">
    <property type="entry name" value="RimP-like superfamily, N-terminal"/>
    <property type="match status" value="1"/>
</dbReference>
<organism evidence="2 3">
    <name type="scientific">Acidiferrobacter thiooxydans</name>
    <dbReference type="NCBI Taxonomy" id="163359"/>
    <lineage>
        <taxon>Bacteria</taxon>
        <taxon>Pseudomonadati</taxon>
        <taxon>Pseudomonadota</taxon>
        <taxon>Gammaproteobacteria</taxon>
        <taxon>Acidiferrobacterales</taxon>
        <taxon>Acidiferrobacteraceae</taxon>
        <taxon>Acidiferrobacter</taxon>
    </lineage>
</organism>
<dbReference type="SUPFAM" id="SSF74942">
    <property type="entry name" value="YhbC-like, C-terminal domain"/>
    <property type="match status" value="1"/>
</dbReference>
<gene>
    <name evidence="1" type="primary">rimP</name>
    <name evidence="2" type="ORF">C4900_11745</name>
</gene>
<dbReference type="SUPFAM" id="SSF75420">
    <property type="entry name" value="YhbC-like, N-terminal domain"/>
    <property type="match status" value="1"/>
</dbReference>
<dbReference type="EMBL" id="PSYR01000002">
    <property type="protein sequence ID" value="RCN56472.1"/>
    <property type="molecule type" value="Genomic_DNA"/>
</dbReference>
<name>A0A1C2FY52_9GAMM</name>
<dbReference type="InterPro" id="IPR028989">
    <property type="entry name" value="RimP_N"/>
</dbReference>
<sequence>MVMEKHIQADRLRVLVEPVVAHLGFEVVDIEFLSGQKTLRIYIDGPQGIDVDDCARVSRQVSALFDVEDPIPGQYTLEISSPGLDRPLARPSDFERFAGSQIKLKTTLPVGGRRNFRGRLVGLVDGRVVLEADETRYDLAFDNIEKARLVPEL</sequence>
<dbReference type="Gene3D" id="2.30.30.180">
    <property type="entry name" value="Ribosome maturation factor RimP, C-terminal domain"/>
    <property type="match status" value="1"/>
</dbReference>
<dbReference type="NCBIfam" id="NF000927">
    <property type="entry name" value="PRK00092.1-1"/>
    <property type="match status" value="1"/>
</dbReference>
<evidence type="ECO:0000256" key="1">
    <source>
        <dbReference type="HAMAP-Rule" id="MF_01077"/>
    </source>
</evidence>
<dbReference type="PANTHER" id="PTHR33867:SF1">
    <property type="entry name" value="RIBOSOME MATURATION FACTOR RIMP"/>
    <property type="match status" value="1"/>
</dbReference>
<dbReference type="InterPro" id="IPR028998">
    <property type="entry name" value="RimP_C"/>
</dbReference>
<keyword evidence="1" id="KW-0690">Ribosome biogenesis</keyword>
<dbReference type="PANTHER" id="PTHR33867">
    <property type="entry name" value="RIBOSOME MATURATION FACTOR RIMP"/>
    <property type="match status" value="1"/>
</dbReference>
<dbReference type="FunFam" id="3.30.300.70:FF:000001">
    <property type="entry name" value="Ribosome maturation factor RimP"/>
    <property type="match status" value="1"/>
</dbReference>
<comment type="subcellular location">
    <subcellularLocation>
        <location evidence="1">Cytoplasm</location>
    </subcellularLocation>
</comment>
<reference evidence="2 3" key="1">
    <citation type="submission" date="2018-02" db="EMBL/GenBank/DDBJ databases">
        <title>Insights into the biology of acidophilic members of the Acidiferrobacteraceae family derived from comparative genomic analyses.</title>
        <authorList>
            <person name="Issotta F."/>
            <person name="Thyssen C."/>
            <person name="Mena C."/>
            <person name="Moya A."/>
            <person name="Bellenberg S."/>
            <person name="Sproer C."/>
            <person name="Covarrubias P.C."/>
            <person name="Sand W."/>
            <person name="Quatrini R."/>
            <person name="Vera M."/>
        </authorList>
    </citation>
    <scope>NUCLEOTIDE SEQUENCE [LARGE SCALE GENOMIC DNA]</scope>
    <source>
        <strain evidence="3">m-1</strain>
    </source>
</reference>
<dbReference type="InterPro" id="IPR003728">
    <property type="entry name" value="Ribosome_maturation_RimP"/>
</dbReference>
<dbReference type="Pfam" id="PF17384">
    <property type="entry name" value="DUF150_C"/>
    <property type="match status" value="1"/>
</dbReference>
<dbReference type="GO" id="GO:0006412">
    <property type="term" value="P:translation"/>
    <property type="evidence" value="ECO:0007669"/>
    <property type="project" value="TreeGrafter"/>
</dbReference>
<dbReference type="GO" id="GO:0000028">
    <property type="term" value="P:ribosomal small subunit assembly"/>
    <property type="evidence" value="ECO:0007669"/>
    <property type="project" value="TreeGrafter"/>
</dbReference>